<reference evidence="1" key="1">
    <citation type="submission" date="2021-05" db="UniProtKB">
        <authorList>
            <consortium name="EnsemblPlants"/>
        </authorList>
    </citation>
    <scope>IDENTIFICATION</scope>
    <source>
        <strain evidence="1">subsp. malaccensis</strain>
    </source>
</reference>
<dbReference type="EnsemblPlants" id="Ma06_t23000.1">
    <property type="protein sequence ID" value="Ma06_p23000.1"/>
    <property type="gene ID" value="Ma06_g23000"/>
</dbReference>
<dbReference type="Proteomes" id="UP000012960">
    <property type="component" value="Unplaced"/>
</dbReference>
<evidence type="ECO:0000313" key="2">
    <source>
        <dbReference type="Proteomes" id="UP000012960"/>
    </source>
</evidence>
<accession>A0A804JJD7</accession>
<keyword evidence="2" id="KW-1185">Reference proteome</keyword>
<name>A0A804JJD7_MUSAM</name>
<evidence type="ECO:0000313" key="1">
    <source>
        <dbReference type="EnsemblPlants" id="Ma06_p23000.1"/>
    </source>
</evidence>
<dbReference type="Gramene" id="Ma06_t23000.1">
    <property type="protein sequence ID" value="Ma06_p23000.1"/>
    <property type="gene ID" value="Ma06_g23000"/>
</dbReference>
<proteinExistence type="predicted"/>
<dbReference type="InParanoid" id="A0A804JJD7"/>
<organism evidence="1 2">
    <name type="scientific">Musa acuminata subsp. malaccensis</name>
    <name type="common">Wild banana</name>
    <name type="synonym">Musa malaccensis</name>
    <dbReference type="NCBI Taxonomy" id="214687"/>
    <lineage>
        <taxon>Eukaryota</taxon>
        <taxon>Viridiplantae</taxon>
        <taxon>Streptophyta</taxon>
        <taxon>Embryophyta</taxon>
        <taxon>Tracheophyta</taxon>
        <taxon>Spermatophyta</taxon>
        <taxon>Magnoliopsida</taxon>
        <taxon>Liliopsida</taxon>
        <taxon>Zingiberales</taxon>
        <taxon>Musaceae</taxon>
        <taxon>Musa</taxon>
    </lineage>
</organism>
<protein>
    <submittedName>
        <fullName evidence="1">Uncharacterized protein</fullName>
    </submittedName>
</protein>
<sequence length="15" mass="1539">MVIGSRTQGDLAFSG</sequence>